<protein>
    <submittedName>
        <fullName evidence="1">Uncharacterized protein</fullName>
    </submittedName>
</protein>
<dbReference type="AlphaFoldDB" id="A0A8J2NXM8"/>
<keyword evidence="2" id="KW-1185">Reference proteome</keyword>
<accession>A0A8J2NXM8</accession>
<comment type="caution">
    <text evidence="1">The sequence shown here is derived from an EMBL/GenBank/DDBJ whole genome shotgun (WGS) entry which is preliminary data.</text>
</comment>
<reference evidence="1" key="1">
    <citation type="submission" date="2021-06" db="EMBL/GenBank/DDBJ databases">
        <authorList>
            <person name="Hodson N. C."/>
            <person name="Mongue J. A."/>
            <person name="Jaron S. K."/>
        </authorList>
    </citation>
    <scope>NUCLEOTIDE SEQUENCE</scope>
</reference>
<dbReference type="EMBL" id="CAJVCH010051754">
    <property type="protein sequence ID" value="CAG7718230.1"/>
    <property type="molecule type" value="Genomic_DNA"/>
</dbReference>
<name>A0A8J2NXM8_9HEXA</name>
<gene>
    <name evidence="1" type="ORF">AFUS01_LOCUS7639</name>
</gene>
<organism evidence="1 2">
    <name type="scientific">Allacma fusca</name>
    <dbReference type="NCBI Taxonomy" id="39272"/>
    <lineage>
        <taxon>Eukaryota</taxon>
        <taxon>Metazoa</taxon>
        <taxon>Ecdysozoa</taxon>
        <taxon>Arthropoda</taxon>
        <taxon>Hexapoda</taxon>
        <taxon>Collembola</taxon>
        <taxon>Symphypleona</taxon>
        <taxon>Sminthuridae</taxon>
        <taxon>Allacma</taxon>
    </lineage>
</organism>
<evidence type="ECO:0000313" key="2">
    <source>
        <dbReference type="Proteomes" id="UP000708208"/>
    </source>
</evidence>
<sequence length="166" mass="19269">MCEKMSYPSDVVRAIQNAQKEKPFQIVYVNNNLTDDLYDDGRVVLDVKDFKSALESVLVTPQKANLNLQQTRELMFQPQQLLTVNFSKRFDYHKREMSLFKANVTAENVSAVLRAARAAYDDFLPISSIKLRNVEKLTKYIVHKQNLNFYSTLYTKTGGIRKYFNV</sequence>
<evidence type="ECO:0000313" key="1">
    <source>
        <dbReference type="EMBL" id="CAG7718230.1"/>
    </source>
</evidence>
<dbReference type="Proteomes" id="UP000708208">
    <property type="component" value="Unassembled WGS sequence"/>
</dbReference>
<proteinExistence type="predicted"/>